<dbReference type="Proteomes" id="UP000597762">
    <property type="component" value="Unassembled WGS sequence"/>
</dbReference>
<evidence type="ECO:0000313" key="2">
    <source>
        <dbReference type="Proteomes" id="UP000597762"/>
    </source>
</evidence>
<organism evidence="1 2">
    <name type="scientific">Acanthosepion pharaonis</name>
    <name type="common">Pharaoh cuttlefish</name>
    <name type="synonym">Sepia pharaonis</name>
    <dbReference type="NCBI Taxonomy" id="158019"/>
    <lineage>
        <taxon>Eukaryota</taxon>
        <taxon>Metazoa</taxon>
        <taxon>Spiralia</taxon>
        <taxon>Lophotrochozoa</taxon>
        <taxon>Mollusca</taxon>
        <taxon>Cephalopoda</taxon>
        <taxon>Coleoidea</taxon>
        <taxon>Decapodiformes</taxon>
        <taxon>Sepiida</taxon>
        <taxon>Sepiina</taxon>
        <taxon>Sepiidae</taxon>
        <taxon>Acanthosepion</taxon>
    </lineage>
</organism>
<protein>
    <submittedName>
        <fullName evidence="1">Uncharacterized protein</fullName>
    </submittedName>
</protein>
<keyword evidence="2" id="KW-1185">Reference proteome</keyword>
<dbReference type="EMBL" id="CAHIKZ030002090">
    <property type="protein sequence ID" value="CAE1280862.1"/>
    <property type="molecule type" value="Genomic_DNA"/>
</dbReference>
<dbReference type="AlphaFoldDB" id="A0A812CX53"/>
<reference evidence="1" key="1">
    <citation type="submission" date="2021-01" db="EMBL/GenBank/DDBJ databases">
        <authorList>
            <person name="Li R."/>
            <person name="Bekaert M."/>
        </authorList>
    </citation>
    <scope>NUCLEOTIDE SEQUENCE</scope>
    <source>
        <strain evidence="1">Farmed</strain>
    </source>
</reference>
<name>A0A812CX53_ACAPH</name>
<proteinExistence type="predicted"/>
<comment type="caution">
    <text evidence="1">The sequence shown here is derived from an EMBL/GenBank/DDBJ whole genome shotgun (WGS) entry which is preliminary data.</text>
</comment>
<gene>
    <name evidence="1" type="ORF">SPHA_42600</name>
</gene>
<accession>A0A812CX53</accession>
<evidence type="ECO:0000313" key="1">
    <source>
        <dbReference type="EMBL" id="CAE1280862.1"/>
    </source>
</evidence>
<sequence>MSGVILPLYLLSSCLPMSRVILPFLYCLPMSRDSSLLSLMACLPFCPFNDRVILPLCVSFLLPSVSLVFNVGVILPSVSLVFLVPCDSSFCVSCLQCPCDSSPLYLLSSMSRVILPLCISLVFNVRVILPSVSIVFQYPDDSSPLYLLSSNVRVILPSVSLCLQCPVILPSLQCLVLPSVLNVVILPSVSLVFNVSCDSFPCLSCLRVPCDSSPLSSISRVLPLCISCLQYRVILPSISCLPMSRFILPFCLLSSISHYVILPLCISCLQCV</sequence>